<dbReference type="Gene3D" id="2.30.40.10">
    <property type="entry name" value="Urease, subunit C, domain 1"/>
    <property type="match status" value="1"/>
</dbReference>
<dbReference type="InterPro" id="IPR050138">
    <property type="entry name" value="DHOase/Allantoinase_Hydrolase"/>
</dbReference>
<organism evidence="8 9">
    <name type="scientific">Alistipes shahii</name>
    <dbReference type="NCBI Taxonomy" id="328814"/>
    <lineage>
        <taxon>Bacteria</taxon>
        <taxon>Pseudomonadati</taxon>
        <taxon>Bacteroidota</taxon>
        <taxon>Bacteroidia</taxon>
        <taxon>Bacteroidales</taxon>
        <taxon>Rikenellaceae</taxon>
        <taxon>Alistipes</taxon>
    </lineage>
</organism>
<dbReference type="EC" id="3.5.2.3" evidence="6"/>
<dbReference type="SUPFAM" id="SSF51556">
    <property type="entry name" value="Metallo-dependent hydrolases"/>
    <property type="match status" value="1"/>
</dbReference>
<comment type="caution">
    <text evidence="8">The sequence shown here is derived from an EMBL/GenBank/DDBJ whole genome shotgun (WGS) entry which is preliminary data.</text>
</comment>
<evidence type="ECO:0000256" key="4">
    <source>
        <dbReference type="ARBA" id="ARBA00022801"/>
    </source>
</evidence>
<dbReference type="InterPro" id="IPR024403">
    <property type="entry name" value="DHOase_cat"/>
</dbReference>
<evidence type="ECO:0000313" key="8">
    <source>
        <dbReference type="EMBL" id="KAA2368793.1"/>
    </source>
</evidence>
<dbReference type="RefSeq" id="WP_149887503.1">
    <property type="nucleotide sequence ID" value="NZ_CATXTW010000015.1"/>
</dbReference>
<feature type="binding site" evidence="6">
    <location>
        <position position="300"/>
    </location>
    <ligand>
        <name>Zn(2+)</name>
        <dbReference type="ChEBI" id="CHEBI:29105"/>
        <label>1</label>
    </ligand>
</feature>
<name>A0A5B3G594_9BACT</name>
<sequence>MKTFYTNAKIFRNGRFEPGLIAVEGGRIAAAGEPRPGDRVVDLGGRHLVPGLVDVHVHLREPGFPQKETIATGTAAAARGGYTTVCSMPNLNPAPDTPATLGEQLEIIRRDAVVRVKPYGTITMGQRGCGELVDFAALAPQVVGFSDDGRGVQSAELMEEAMRRAAAVGKPIVAHCEVDELLRGGYIHDGVYCREHGHKGICSESEWRQVGRDIALAEKTGCRYHVCHVSTKESVELVRRARAKGLRVSCETAPHYLLLCDEDLQEEGRFKMNPPLRSRADREALVAGIQDGTIEVIATDHAPHTAAEKARGLAGSAMGIVGLETAFPLLYKYLVLKGVITLEKLVALMSANPRRIFALEGGVEEGNAADFTVLDLGAEYAVDPGTFLSKGRATPFAGWKVQGRAVLTVVGGKEVYDDNYESNR</sequence>
<dbReference type="AlphaFoldDB" id="A0A5B3G594"/>
<evidence type="ECO:0000256" key="6">
    <source>
        <dbReference type="HAMAP-Rule" id="MF_00220"/>
    </source>
</evidence>
<dbReference type="Gene3D" id="3.20.20.140">
    <property type="entry name" value="Metal-dependent hydrolases"/>
    <property type="match status" value="1"/>
</dbReference>
<feature type="binding site" evidence="6">
    <location>
        <position position="228"/>
    </location>
    <ligand>
        <name>Zn(2+)</name>
        <dbReference type="ChEBI" id="CHEBI:29105"/>
        <label>2</label>
    </ligand>
</feature>
<protein>
    <recommendedName>
        <fullName evidence="6">Dihydroorotase</fullName>
        <shortName evidence="6">DHOase</shortName>
        <ecNumber evidence="6">3.5.2.3</ecNumber>
    </recommendedName>
</protein>
<feature type="binding site" evidence="6">
    <location>
        <position position="175"/>
    </location>
    <ligand>
        <name>Zn(2+)</name>
        <dbReference type="ChEBI" id="CHEBI:29105"/>
        <label>2</label>
    </ligand>
</feature>
<feature type="binding site" evidence="6">
    <location>
        <begin position="58"/>
        <end position="60"/>
    </location>
    <ligand>
        <name>substrate</name>
    </ligand>
</feature>
<dbReference type="PANTHER" id="PTHR43668:SF2">
    <property type="entry name" value="ALLANTOINASE"/>
    <property type="match status" value="1"/>
</dbReference>
<dbReference type="EMBL" id="VVXK01000013">
    <property type="protein sequence ID" value="KAA2368793.1"/>
    <property type="molecule type" value="Genomic_DNA"/>
</dbReference>
<dbReference type="GO" id="GO:0005737">
    <property type="term" value="C:cytoplasm"/>
    <property type="evidence" value="ECO:0007669"/>
    <property type="project" value="TreeGrafter"/>
</dbReference>
<dbReference type="GO" id="GO:0004038">
    <property type="term" value="F:allantoinase activity"/>
    <property type="evidence" value="ECO:0007669"/>
    <property type="project" value="TreeGrafter"/>
</dbReference>
<evidence type="ECO:0000256" key="1">
    <source>
        <dbReference type="ARBA" id="ARBA00002368"/>
    </source>
</evidence>
<feature type="binding site" evidence="6">
    <location>
        <position position="148"/>
    </location>
    <ligand>
        <name>Zn(2+)</name>
        <dbReference type="ChEBI" id="CHEBI:29105"/>
        <label>1</label>
    </ligand>
</feature>
<keyword evidence="4 6" id="KW-0378">Hydrolase</keyword>
<dbReference type="SUPFAM" id="SSF51338">
    <property type="entry name" value="Composite domain of metallo-dependent hydrolases"/>
    <property type="match status" value="1"/>
</dbReference>
<keyword evidence="6" id="KW-0862">Zinc</keyword>
<evidence type="ECO:0000256" key="5">
    <source>
        <dbReference type="ARBA" id="ARBA00022975"/>
    </source>
</evidence>
<evidence type="ECO:0000256" key="3">
    <source>
        <dbReference type="ARBA" id="ARBA00022723"/>
    </source>
</evidence>
<dbReference type="Proteomes" id="UP000323567">
    <property type="component" value="Unassembled WGS sequence"/>
</dbReference>
<comment type="pathway">
    <text evidence="6">Pyrimidine metabolism; UMP biosynthesis via de novo pathway; (S)-dihydroorotate from bicarbonate: step 3/3.</text>
</comment>
<feature type="binding site" evidence="6">
    <location>
        <position position="56"/>
    </location>
    <ligand>
        <name>Zn(2+)</name>
        <dbReference type="ChEBI" id="CHEBI:29105"/>
        <label>1</label>
    </ligand>
</feature>
<dbReference type="NCBIfam" id="TIGR00857">
    <property type="entry name" value="pyrC_multi"/>
    <property type="match status" value="1"/>
</dbReference>
<dbReference type="Pfam" id="PF12890">
    <property type="entry name" value="DHOase"/>
    <property type="match status" value="1"/>
</dbReference>
<dbReference type="PROSITE" id="PS00483">
    <property type="entry name" value="DIHYDROOROTASE_2"/>
    <property type="match status" value="1"/>
</dbReference>
<feature type="binding site" evidence="6">
    <location>
        <position position="273"/>
    </location>
    <ligand>
        <name>substrate</name>
    </ligand>
</feature>
<dbReference type="InterPro" id="IPR032466">
    <property type="entry name" value="Metal_Hydrolase"/>
</dbReference>
<dbReference type="InterPro" id="IPR004722">
    <property type="entry name" value="DHOase"/>
</dbReference>
<reference evidence="8 9" key="1">
    <citation type="journal article" date="2019" name="Nat. Med.">
        <title>A library of human gut bacterial isolates paired with longitudinal multiomics data enables mechanistic microbiome research.</title>
        <authorList>
            <person name="Poyet M."/>
            <person name="Groussin M."/>
            <person name="Gibbons S.M."/>
            <person name="Avila-Pacheco J."/>
            <person name="Jiang X."/>
            <person name="Kearney S.M."/>
            <person name="Perrotta A.R."/>
            <person name="Berdy B."/>
            <person name="Zhao S."/>
            <person name="Lieberman T.D."/>
            <person name="Swanson P.K."/>
            <person name="Smith M."/>
            <person name="Roesemann S."/>
            <person name="Alexander J.E."/>
            <person name="Rich S.A."/>
            <person name="Livny J."/>
            <person name="Vlamakis H."/>
            <person name="Clish C."/>
            <person name="Bullock K."/>
            <person name="Deik A."/>
            <person name="Scott J."/>
            <person name="Pierce K.A."/>
            <person name="Xavier R.J."/>
            <person name="Alm E.J."/>
        </authorList>
    </citation>
    <scope>NUCLEOTIDE SEQUENCE [LARGE SCALE GENOMIC DNA]</scope>
    <source>
        <strain evidence="8 9">BIOML-A2</strain>
    </source>
</reference>
<dbReference type="GO" id="GO:0008270">
    <property type="term" value="F:zinc ion binding"/>
    <property type="evidence" value="ECO:0007669"/>
    <property type="project" value="UniProtKB-UniRule"/>
</dbReference>
<dbReference type="PROSITE" id="PS00482">
    <property type="entry name" value="DIHYDROOROTASE_1"/>
    <property type="match status" value="1"/>
</dbReference>
<dbReference type="CDD" id="cd01317">
    <property type="entry name" value="DHOase_IIa"/>
    <property type="match status" value="1"/>
</dbReference>
<gene>
    <name evidence="6" type="primary">pyrC</name>
    <name evidence="8" type="ORF">F2Y13_10025</name>
</gene>
<dbReference type="InterPro" id="IPR011059">
    <property type="entry name" value="Metal-dep_hydrolase_composite"/>
</dbReference>
<keyword evidence="3 6" id="KW-0479">Metal-binding</keyword>
<dbReference type="HAMAP" id="MF_00220_B">
    <property type="entry name" value="PyrC_classI_B"/>
    <property type="match status" value="1"/>
</dbReference>
<proteinExistence type="inferred from homology"/>
<evidence type="ECO:0000313" key="9">
    <source>
        <dbReference type="Proteomes" id="UP000323567"/>
    </source>
</evidence>
<feature type="binding site" evidence="6">
    <location>
        <position position="58"/>
    </location>
    <ligand>
        <name>Zn(2+)</name>
        <dbReference type="ChEBI" id="CHEBI:29105"/>
        <label>1</label>
    </ligand>
</feature>
<accession>A0A5B3G594</accession>
<evidence type="ECO:0000259" key="7">
    <source>
        <dbReference type="Pfam" id="PF12890"/>
    </source>
</evidence>
<evidence type="ECO:0000256" key="2">
    <source>
        <dbReference type="ARBA" id="ARBA00010286"/>
    </source>
</evidence>
<feature type="domain" description="Dihydroorotase catalytic" evidence="7">
    <location>
        <begin position="45"/>
        <end position="234"/>
    </location>
</feature>
<feature type="binding site" evidence="6">
    <location>
        <position position="304"/>
    </location>
    <ligand>
        <name>substrate</name>
    </ligand>
</feature>
<feature type="active site" evidence="6">
    <location>
        <position position="300"/>
    </location>
</feature>
<dbReference type="InterPro" id="IPR002195">
    <property type="entry name" value="Dihydroorotase_CS"/>
</dbReference>
<dbReference type="GO" id="GO:0044205">
    <property type="term" value="P:'de novo' UMP biosynthetic process"/>
    <property type="evidence" value="ECO:0007669"/>
    <property type="project" value="UniProtKB-UniRule"/>
</dbReference>
<dbReference type="UniPathway" id="UPA00070">
    <property type="reaction ID" value="UER00117"/>
</dbReference>
<comment type="similarity">
    <text evidence="2 6">Belongs to the metallo-dependent hydrolases superfamily. DHOase family. Class I DHOase subfamily.</text>
</comment>
<feature type="binding site" evidence="6">
    <location>
        <position position="148"/>
    </location>
    <ligand>
        <name>Zn(2+)</name>
        <dbReference type="ChEBI" id="CHEBI:29105"/>
        <label>2</label>
    </ligand>
</feature>
<comment type="function">
    <text evidence="1 6">Catalyzes the reversible cyclization of carbamoyl aspartate to dihydroorotate.</text>
</comment>
<comment type="catalytic activity">
    <reaction evidence="6">
        <text>(S)-dihydroorotate + H2O = N-carbamoyl-L-aspartate + H(+)</text>
        <dbReference type="Rhea" id="RHEA:24296"/>
        <dbReference type="ChEBI" id="CHEBI:15377"/>
        <dbReference type="ChEBI" id="CHEBI:15378"/>
        <dbReference type="ChEBI" id="CHEBI:30864"/>
        <dbReference type="ChEBI" id="CHEBI:32814"/>
        <dbReference type="EC" id="3.5.2.3"/>
    </reaction>
</comment>
<dbReference type="GO" id="GO:0006145">
    <property type="term" value="P:purine nucleobase catabolic process"/>
    <property type="evidence" value="ECO:0007669"/>
    <property type="project" value="TreeGrafter"/>
</dbReference>
<feature type="binding site" evidence="6">
    <location>
        <position position="90"/>
    </location>
    <ligand>
        <name>substrate</name>
    </ligand>
</feature>
<comment type="caution">
    <text evidence="6">Lacks conserved residue(s) required for the propagation of feature annotation.</text>
</comment>
<keyword evidence="5 6" id="KW-0665">Pyrimidine biosynthesis</keyword>
<dbReference type="GO" id="GO:0004151">
    <property type="term" value="F:dihydroorotase activity"/>
    <property type="evidence" value="ECO:0007669"/>
    <property type="project" value="UniProtKB-UniRule"/>
</dbReference>
<comment type="cofactor">
    <cofactor evidence="6">
        <name>Zn(2+)</name>
        <dbReference type="ChEBI" id="CHEBI:29105"/>
    </cofactor>
    <text evidence="6">Binds 2 Zn(2+) ions per subunit.</text>
</comment>
<dbReference type="PANTHER" id="PTHR43668">
    <property type="entry name" value="ALLANTOINASE"/>
    <property type="match status" value="1"/>
</dbReference>